<gene>
    <name evidence="1" type="ORF">HMPREF1092_03206</name>
</gene>
<name>N9W8U3_9CLOT</name>
<dbReference type="eggNOG" id="COG4748">
    <property type="taxonomic scope" value="Bacteria"/>
</dbReference>
<dbReference type="HOGENOM" id="CLU_2933119_0_0_9"/>
<accession>N9W8U3</accession>
<dbReference type="AlphaFoldDB" id="N9W8U3"/>
<organism evidence="1 2">
    <name type="scientific">Clostridium thermobutyricum</name>
    <dbReference type="NCBI Taxonomy" id="29372"/>
    <lineage>
        <taxon>Bacteria</taxon>
        <taxon>Bacillati</taxon>
        <taxon>Bacillota</taxon>
        <taxon>Clostridia</taxon>
        <taxon>Eubacteriales</taxon>
        <taxon>Clostridiaceae</taxon>
        <taxon>Clostridium</taxon>
    </lineage>
</organism>
<evidence type="ECO:0000313" key="1">
    <source>
        <dbReference type="EMBL" id="ENY99465.1"/>
    </source>
</evidence>
<evidence type="ECO:0000313" key="2">
    <source>
        <dbReference type="Proteomes" id="UP000013097"/>
    </source>
</evidence>
<dbReference type="RefSeq" id="WP_002599646.1">
    <property type="nucleotide sequence ID" value="NZ_KB850959.1"/>
</dbReference>
<dbReference type="EMBL" id="AGYT01000021">
    <property type="protein sequence ID" value="ENY99465.1"/>
    <property type="molecule type" value="Genomic_DNA"/>
</dbReference>
<protein>
    <submittedName>
        <fullName evidence="1">Uncharacterized protein</fullName>
    </submittedName>
</protein>
<comment type="caution">
    <text evidence="1">The sequence shown here is derived from an EMBL/GenBank/DDBJ whole genome shotgun (WGS) entry which is preliminary data.</text>
</comment>
<reference evidence="1 2" key="1">
    <citation type="submission" date="2013-01" db="EMBL/GenBank/DDBJ databases">
        <title>The Genome Sequence of Clostridium colicanis 209318.</title>
        <authorList>
            <consortium name="The Broad Institute Genome Sequencing Platform"/>
            <person name="Earl A."/>
            <person name="Ward D."/>
            <person name="Feldgarden M."/>
            <person name="Gevers D."/>
            <person name="Courvalin P."/>
            <person name="Lambert T."/>
            <person name="Walker B."/>
            <person name="Young S.K."/>
            <person name="Zeng Q."/>
            <person name="Gargeya S."/>
            <person name="Fitzgerald M."/>
            <person name="Haas B."/>
            <person name="Abouelleil A."/>
            <person name="Alvarado L."/>
            <person name="Arachchi H.M."/>
            <person name="Berlin A.M."/>
            <person name="Chapman S.B."/>
            <person name="Dewar J."/>
            <person name="Goldberg J."/>
            <person name="Griggs A."/>
            <person name="Gujja S."/>
            <person name="Hansen M."/>
            <person name="Howarth C."/>
            <person name="Imamovic A."/>
            <person name="Larimer J."/>
            <person name="McCowan C."/>
            <person name="Murphy C."/>
            <person name="Neiman D."/>
            <person name="Pearson M."/>
            <person name="Priest M."/>
            <person name="Roberts A."/>
            <person name="Saif S."/>
            <person name="Shea T."/>
            <person name="Sisk P."/>
            <person name="Sykes S."/>
            <person name="Wortman J."/>
            <person name="Nusbaum C."/>
            <person name="Birren B."/>
        </authorList>
    </citation>
    <scope>NUCLEOTIDE SEQUENCE [LARGE SCALE GENOMIC DNA]</scope>
    <source>
        <strain evidence="1 2">209318</strain>
    </source>
</reference>
<proteinExistence type="predicted"/>
<dbReference type="Proteomes" id="UP000013097">
    <property type="component" value="Unassembled WGS sequence"/>
</dbReference>
<dbReference type="PATRIC" id="fig|999411.4.peg.3119"/>
<keyword evidence="2" id="KW-1185">Reference proteome</keyword>
<sequence>MSFKNDIENLLKLRKDNFDSNGLIYYEEELVYTIALNKSLKDLLKNSSHEFIRFIVKDFS</sequence>